<proteinExistence type="predicted"/>
<keyword evidence="3" id="KW-1185">Reference proteome</keyword>
<feature type="region of interest" description="Disordered" evidence="1">
    <location>
        <begin position="38"/>
        <end position="57"/>
    </location>
</feature>
<gene>
    <name evidence="2" type="ORF">MICPUN_62894</name>
</gene>
<evidence type="ECO:0000313" key="2">
    <source>
        <dbReference type="EMBL" id="ACO70389.1"/>
    </source>
</evidence>
<protein>
    <submittedName>
        <fullName evidence="2">Uncharacterized protein</fullName>
    </submittedName>
</protein>
<organism evidence="2 3">
    <name type="scientific">Micromonas commoda (strain RCC299 / NOUM17 / CCMP2709)</name>
    <name type="common">Picoplanktonic green alga</name>
    <dbReference type="NCBI Taxonomy" id="296587"/>
    <lineage>
        <taxon>Eukaryota</taxon>
        <taxon>Viridiplantae</taxon>
        <taxon>Chlorophyta</taxon>
        <taxon>Mamiellophyceae</taxon>
        <taxon>Mamiellales</taxon>
        <taxon>Mamiellaceae</taxon>
        <taxon>Micromonas</taxon>
    </lineage>
</organism>
<sequence length="356" mass="39058">MSALAPRAIASVAARRALFLRSPRGRISRVSRPLHFFTRNATDGPSQDKPFPPGDAREYDAGAILNRTGTHARRPSFPAIFEDARPDELAPPPSRRVLSSFPTLFTYRSYVSPRAGFLVTAQSSRERKRVARAVEEAKYMLTRGDDPPALGEPAPLLKAGELGCAFLPLLGHLPNMVTAYAKEAVTTFVSDPPPPHNTPEYLARLVPVERACDASVHAIAETLTQIVEFEHPELRPTLEPQTYGDAARDAVPWTMHYEHHGHTRDVPRAALEDAVAAMFPPPDFVREDESVGGDTANNEKSKFCVFVAVFEGAALVTVTRDWDVTRGYRVREMAEREEARREGAEHAAAETTGGGG</sequence>
<reference evidence="2 3" key="1">
    <citation type="journal article" date="2009" name="Science">
        <title>Green evolution and dynamic adaptations revealed by genomes of the marine picoeukaryotes Micromonas.</title>
        <authorList>
            <person name="Worden A.Z."/>
            <person name="Lee J.H."/>
            <person name="Mock T."/>
            <person name="Rouze P."/>
            <person name="Simmons M.P."/>
            <person name="Aerts A.L."/>
            <person name="Allen A.E."/>
            <person name="Cuvelier M.L."/>
            <person name="Derelle E."/>
            <person name="Everett M.V."/>
            <person name="Foulon E."/>
            <person name="Grimwood J."/>
            <person name="Gundlach H."/>
            <person name="Henrissat B."/>
            <person name="Napoli C."/>
            <person name="McDonald S.M."/>
            <person name="Parker M.S."/>
            <person name="Rombauts S."/>
            <person name="Salamov A."/>
            <person name="Von Dassow P."/>
            <person name="Badger J.H."/>
            <person name="Coutinho P.M."/>
            <person name="Demir E."/>
            <person name="Dubchak I."/>
            <person name="Gentemann C."/>
            <person name="Eikrem W."/>
            <person name="Gready J.E."/>
            <person name="John U."/>
            <person name="Lanier W."/>
            <person name="Lindquist E.A."/>
            <person name="Lucas S."/>
            <person name="Mayer K.F."/>
            <person name="Moreau H."/>
            <person name="Not F."/>
            <person name="Otillar R."/>
            <person name="Panaud O."/>
            <person name="Pangilinan J."/>
            <person name="Paulsen I."/>
            <person name="Piegu B."/>
            <person name="Poliakov A."/>
            <person name="Robbens S."/>
            <person name="Schmutz J."/>
            <person name="Toulza E."/>
            <person name="Wyss T."/>
            <person name="Zelensky A."/>
            <person name="Zhou K."/>
            <person name="Armbrust E.V."/>
            <person name="Bhattacharya D."/>
            <person name="Goodenough U.W."/>
            <person name="Van de Peer Y."/>
            <person name="Grigoriev I.V."/>
        </authorList>
    </citation>
    <scope>NUCLEOTIDE SEQUENCE [LARGE SCALE GENOMIC DNA]</scope>
    <source>
        <strain evidence="3">RCC299 / NOUM17</strain>
    </source>
</reference>
<feature type="compositionally biased region" description="Basic and acidic residues" evidence="1">
    <location>
        <begin position="337"/>
        <end position="348"/>
    </location>
</feature>
<evidence type="ECO:0000256" key="1">
    <source>
        <dbReference type="SAM" id="MobiDB-lite"/>
    </source>
</evidence>
<dbReference type="KEGG" id="mis:MICPUN_62894"/>
<feature type="region of interest" description="Disordered" evidence="1">
    <location>
        <begin position="337"/>
        <end position="356"/>
    </location>
</feature>
<accession>C1FJR4</accession>
<dbReference type="EMBL" id="CP001577">
    <property type="protein sequence ID" value="ACO70389.1"/>
    <property type="molecule type" value="Genomic_DNA"/>
</dbReference>
<evidence type="ECO:0000313" key="3">
    <source>
        <dbReference type="Proteomes" id="UP000002009"/>
    </source>
</evidence>
<dbReference type="InParanoid" id="C1FJR4"/>
<dbReference type="GeneID" id="8248017"/>
<dbReference type="Proteomes" id="UP000002009">
    <property type="component" value="Chromosome 12"/>
</dbReference>
<dbReference type="RefSeq" id="XP_002509131.1">
    <property type="nucleotide sequence ID" value="XM_002509085.1"/>
</dbReference>
<dbReference type="OrthoDB" id="10636086at2759"/>
<name>C1FJR4_MICCC</name>
<dbReference type="AlphaFoldDB" id="C1FJR4"/>